<organism evidence="11 12">
    <name type="scientific">Arabidopsis thaliana</name>
    <name type="common">Mouse-ear cress</name>
    <dbReference type="NCBI Taxonomy" id="3702"/>
    <lineage>
        <taxon>Eukaryota</taxon>
        <taxon>Viridiplantae</taxon>
        <taxon>Streptophyta</taxon>
        <taxon>Embryophyta</taxon>
        <taxon>Tracheophyta</taxon>
        <taxon>Spermatophyta</taxon>
        <taxon>Magnoliopsida</taxon>
        <taxon>eudicotyledons</taxon>
        <taxon>Gunneridae</taxon>
        <taxon>Pentapetalae</taxon>
        <taxon>rosids</taxon>
        <taxon>malvids</taxon>
        <taxon>Brassicales</taxon>
        <taxon>Brassicaceae</taxon>
        <taxon>Camelineae</taxon>
        <taxon>Arabidopsis</taxon>
    </lineage>
</organism>
<evidence type="ECO:0000259" key="10">
    <source>
        <dbReference type="Pfam" id="PF17766"/>
    </source>
</evidence>
<dbReference type="AlphaFoldDB" id="A0A7G2F4B7"/>
<evidence type="ECO:0000259" key="9">
    <source>
        <dbReference type="Pfam" id="PF05922"/>
    </source>
</evidence>
<evidence type="ECO:0000313" key="11">
    <source>
        <dbReference type="EMBL" id="CAD5327962.1"/>
    </source>
</evidence>
<dbReference type="FunFam" id="2.60.40.2310:FF:000001">
    <property type="entry name" value="Subtilisin-like protease SBT1.5"/>
    <property type="match status" value="1"/>
</dbReference>
<proteinExistence type="inferred from homology"/>
<feature type="domain" description="Peptidase S8/S53" evidence="8">
    <location>
        <begin position="104"/>
        <end position="426"/>
    </location>
</feature>
<keyword evidence="6" id="KW-0325">Glycoprotein</keyword>
<dbReference type="InterPro" id="IPR036852">
    <property type="entry name" value="Peptidase_S8/S53_dom_sf"/>
</dbReference>
<sequence>MTQVYIAYMGALPSKISYSPMSHHQNILQEVIESSSVEDYLVRSYGRSFNGFAAKLTESEKDKLIGMEGVVSVFPSTVYKLFTTRSYEFMGLGDKSNNVPEVESNVIVGVIDGGIWPESKSFSDEGIGPIPKKWKGTCAGGTNFTCNRKVIGARHYVHDSARDSDAHGSHTASTAAGNKVKGVSVNGVAEGTARGGVPLGRIAVYKVCEPLGCNGERILAAFDDAIADGVDVITISLGGGATKVDIDPIAIGSFHAMTKGIVTTVAVGNAGTALAKADNLAPWLISVAAGSTDRKFVTNVVNGDDKMLPGRSINDFDLEGKKYPLAGCASGCLNTVEGKIVVCDVPNNVMEQKAAGAVGTILHVTDVDTPGLGPIAVATLDDTNYEELRSYVLSSPNPQGTILKTNTVKDNGAPVVPAFSSRGPNTLFSDILKVTNTQNEITDLSWAMNASKNAEAEFAYGSGFVNPTVAVDPGLVYEIAKEDYLNMLCSLDYSSQGISTIAGGTFTCSEQSKLTMRNLNYPSMSAKVSASSSSDITFSRTVTNVGEKGSTYKAKLSGNPKLSIKVEPATLSFKAPGEKKSFTVTVSGKSLAGISNIVSASLIWSDGSHNVRSPIVVYT</sequence>
<dbReference type="GO" id="GO:0006508">
    <property type="term" value="P:proteolysis"/>
    <property type="evidence" value="ECO:0007669"/>
    <property type="project" value="UniProtKB-KW"/>
</dbReference>
<dbReference type="Gene3D" id="3.40.50.200">
    <property type="entry name" value="Peptidase S8/S53 domain"/>
    <property type="match status" value="1"/>
</dbReference>
<evidence type="ECO:0000256" key="1">
    <source>
        <dbReference type="ARBA" id="ARBA00011073"/>
    </source>
</evidence>
<comment type="caution">
    <text evidence="7">Lacks conserved residue(s) required for the propagation of feature annotation.</text>
</comment>
<feature type="domain" description="Inhibitor I9" evidence="9">
    <location>
        <begin position="4"/>
        <end position="81"/>
    </location>
</feature>
<reference evidence="11 12" key="1">
    <citation type="submission" date="2020-09" db="EMBL/GenBank/DDBJ databases">
        <authorList>
            <person name="Ashkenazy H."/>
        </authorList>
    </citation>
    <scope>NUCLEOTIDE SEQUENCE [LARGE SCALE GENOMIC DNA]</scope>
    <source>
        <strain evidence="12">cv. Cdm-0</strain>
    </source>
</reference>
<accession>A0A7G2F4B7</accession>
<keyword evidence="2" id="KW-0645">Protease</keyword>
<dbReference type="GO" id="GO:0004252">
    <property type="term" value="F:serine-type endopeptidase activity"/>
    <property type="evidence" value="ECO:0007669"/>
    <property type="project" value="InterPro"/>
</dbReference>
<keyword evidence="4" id="KW-0378">Hydrolase</keyword>
<evidence type="ECO:0000259" key="8">
    <source>
        <dbReference type="Pfam" id="PF00082"/>
    </source>
</evidence>
<dbReference type="Gene3D" id="3.30.70.80">
    <property type="entry name" value="Peptidase S8 propeptide/proteinase inhibitor I9"/>
    <property type="match status" value="1"/>
</dbReference>
<gene>
    <name evidence="11" type="ORF">AT9943_LOCUS15641</name>
</gene>
<dbReference type="PANTHER" id="PTHR10795">
    <property type="entry name" value="PROPROTEIN CONVERTASE SUBTILISIN/KEXIN"/>
    <property type="match status" value="1"/>
</dbReference>
<dbReference type="CDD" id="cd02120">
    <property type="entry name" value="PA_subtilisin_like"/>
    <property type="match status" value="1"/>
</dbReference>
<dbReference type="InterPro" id="IPR037045">
    <property type="entry name" value="S8pro/Inhibitor_I9_sf"/>
</dbReference>
<name>A0A7G2F4B7_ARATH</name>
<evidence type="ECO:0000256" key="2">
    <source>
        <dbReference type="ARBA" id="ARBA00022670"/>
    </source>
</evidence>
<keyword evidence="3" id="KW-0732">Signal</keyword>
<dbReference type="InterPro" id="IPR010259">
    <property type="entry name" value="S8pro/Inhibitor_I9"/>
</dbReference>
<dbReference type="InterPro" id="IPR045051">
    <property type="entry name" value="SBT"/>
</dbReference>
<evidence type="ECO:0000256" key="4">
    <source>
        <dbReference type="ARBA" id="ARBA00022801"/>
    </source>
</evidence>
<dbReference type="CDD" id="cd04852">
    <property type="entry name" value="Peptidases_S8_3"/>
    <property type="match status" value="1"/>
</dbReference>
<comment type="similarity">
    <text evidence="1 7">Belongs to the peptidase S8 family.</text>
</comment>
<feature type="domain" description="Subtilisin-like protease fibronectin type-III" evidence="10">
    <location>
        <begin position="518"/>
        <end position="617"/>
    </location>
</feature>
<protein>
    <submittedName>
        <fullName evidence="11">(thale cress) hypothetical protein</fullName>
    </submittedName>
</protein>
<evidence type="ECO:0000256" key="7">
    <source>
        <dbReference type="PROSITE-ProRule" id="PRU01240"/>
    </source>
</evidence>
<dbReference type="Pfam" id="PF17766">
    <property type="entry name" value="fn3_6"/>
    <property type="match status" value="1"/>
</dbReference>
<dbReference type="PROSITE" id="PS51892">
    <property type="entry name" value="SUBTILASE"/>
    <property type="match status" value="1"/>
</dbReference>
<dbReference type="InterPro" id="IPR041469">
    <property type="entry name" value="Subtilisin-like_FN3"/>
</dbReference>
<dbReference type="EMBL" id="LR881469">
    <property type="protein sequence ID" value="CAD5327962.1"/>
    <property type="molecule type" value="Genomic_DNA"/>
</dbReference>
<dbReference type="InterPro" id="IPR000209">
    <property type="entry name" value="Peptidase_S8/S53_dom"/>
</dbReference>
<evidence type="ECO:0000256" key="3">
    <source>
        <dbReference type="ARBA" id="ARBA00022729"/>
    </source>
</evidence>
<dbReference type="Proteomes" id="UP000516314">
    <property type="component" value="Chromosome 4"/>
</dbReference>
<evidence type="ECO:0000313" key="12">
    <source>
        <dbReference type="Proteomes" id="UP000516314"/>
    </source>
</evidence>
<dbReference type="Gene3D" id="2.60.40.2310">
    <property type="match status" value="1"/>
</dbReference>
<dbReference type="Pfam" id="PF00082">
    <property type="entry name" value="Peptidase_S8"/>
    <property type="match status" value="1"/>
</dbReference>
<evidence type="ECO:0000256" key="5">
    <source>
        <dbReference type="ARBA" id="ARBA00022825"/>
    </source>
</evidence>
<evidence type="ECO:0000256" key="6">
    <source>
        <dbReference type="ARBA" id="ARBA00023180"/>
    </source>
</evidence>
<keyword evidence="5" id="KW-0720">Serine protease</keyword>
<dbReference type="SUPFAM" id="SSF52743">
    <property type="entry name" value="Subtilisin-like"/>
    <property type="match status" value="1"/>
</dbReference>
<dbReference type="InterPro" id="IPR034197">
    <property type="entry name" value="Peptidases_S8_3"/>
</dbReference>
<dbReference type="Pfam" id="PF05922">
    <property type="entry name" value="Inhibitor_I9"/>
    <property type="match status" value="1"/>
</dbReference>